<sequence>MRRKQKEQEEEQAAIKEGMLALLHAEIYRDYGDCERKGYASVDDIKNLEYLYGPYHKLGGNGTGTVLFERVKQMPTEPPQKVTA</sequence>
<protein>
    <submittedName>
        <fullName evidence="1">Uncharacterized protein</fullName>
    </submittedName>
</protein>
<organism evidence="1 2">
    <name type="scientific">Caproicibacter fermentans</name>
    <dbReference type="NCBI Taxonomy" id="2576756"/>
    <lineage>
        <taxon>Bacteria</taxon>
        <taxon>Bacillati</taxon>
        <taxon>Bacillota</taxon>
        <taxon>Clostridia</taxon>
        <taxon>Eubacteriales</taxon>
        <taxon>Acutalibacteraceae</taxon>
        <taxon>Caproicibacter</taxon>
    </lineage>
</organism>
<dbReference type="Proteomes" id="UP000515909">
    <property type="component" value="Chromosome"/>
</dbReference>
<dbReference type="RefSeq" id="WP_187037109.1">
    <property type="nucleotide sequence ID" value="NZ_CP060286.1"/>
</dbReference>
<dbReference type="KEGG" id="cfem:HCR03_06085"/>
<dbReference type="EMBL" id="CP060286">
    <property type="protein sequence ID" value="QNK41810.1"/>
    <property type="molecule type" value="Genomic_DNA"/>
</dbReference>
<dbReference type="AlphaFoldDB" id="A0A7G8TDW9"/>
<accession>A0A7G8TDW9</accession>
<reference evidence="1 2" key="1">
    <citation type="submission" date="2020-08" db="EMBL/GenBank/DDBJ databases">
        <title>The isolate Caproiciproducens sp. 7D4C2 produces n-caproate at mildly acidic conditions from hexoses: genome and rBOX comparison with related strains and chain-elongating bacteria.</title>
        <authorList>
            <person name="Esquivel-Elizondo S."/>
            <person name="Bagci C."/>
            <person name="Temovska M."/>
            <person name="Jeon B.S."/>
            <person name="Bessarab I."/>
            <person name="Williams R.B.H."/>
            <person name="Huson D.H."/>
            <person name="Angenent L.T."/>
        </authorList>
    </citation>
    <scope>NUCLEOTIDE SEQUENCE [LARGE SCALE GENOMIC DNA]</scope>
    <source>
        <strain evidence="1 2">7D4C2</strain>
    </source>
</reference>
<proteinExistence type="predicted"/>
<evidence type="ECO:0000313" key="2">
    <source>
        <dbReference type="Proteomes" id="UP000515909"/>
    </source>
</evidence>
<gene>
    <name evidence="1" type="ORF">HCR03_06085</name>
</gene>
<evidence type="ECO:0000313" key="1">
    <source>
        <dbReference type="EMBL" id="QNK41810.1"/>
    </source>
</evidence>
<name>A0A7G8TDW9_9FIRM</name>